<dbReference type="Proteomes" id="UP001156664">
    <property type="component" value="Unassembled WGS sequence"/>
</dbReference>
<dbReference type="EMBL" id="BSOJ01000030">
    <property type="protein sequence ID" value="GLR27434.1"/>
    <property type="molecule type" value="Genomic_DNA"/>
</dbReference>
<proteinExistence type="predicted"/>
<evidence type="ECO:0000313" key="2">
    <source>
        <dbReference type="EMBL" id="GLR27434.1"/>
    </source>
</evidence>
<organism evidence="2 3">
    <name type="scientific">Limnobacter litoralis</name>
    <dbReference type="NCBI Taxonomy" id="481366"/>
    <lineage>
        <taxon>Bacteria</taxon>
        <taxon>Pseudomonadati</taxon>
        <taxon>Pseudomonadota</taxon>
        <taxon>Betaproteobacteria</taxon>
        <taxon>Burkholderiales</taxon>
        <taxon>Burkholderiaceae</taxon>
        <taxon>Limnobacter</taxon>
    </lineage>
</organism>
<dbReference type="InterPro" id="IPR027417">
    <property type="entry name" value="P-loop_NTPase"/>
</dbReference>
<dbReference type="RefSeq" id="WP_284282218.1">
    <property type="nucleotide sequence ID" value="NZ_BSOJ01000030.1"/>
</dbReference>
<accession>A0ABQ5YTG4</accession>
<dbReference type="SUPFAM" id="SSF52540">
    <property type="entry name" value="P-loop containing nucleoside triphosphate hydrolases"/>
    <property type="match status" value="1"/>
</dbReference>
<evidence type="ECO:0000313" key="3">
    <source>
        <dbReference type="Proteomes" id="UP001156664"/>
    </source>
</evidence>
<gene>
    <name evidence="2" type="ORF">GCM10007875_25250</name>
</gene>
<dbReference type="Pfam" id="PF01637">
    <property type="entry name" value="ATPase_2"/>
    <property type="match status" value="1"/>
</dbReference>
<dbReference type="InterPro" id="IPR011579">
    <property type="entry name" value="ATPase_dom"/>
</dbReference>
<keyword evidence="3" id="KW-1185">Reference proteome</keyword>
<sequence length="386" mass="41688">MTKIYSRTELANSMAAQLIKPTGLDTGLRSGLFLSGIRRIGKTTFLRNDLIPALQKLGAVVVYVDLWSNPQASPADLVYHAVADTLRDLATPGSALLEKLRAIKGLDIGALGVKLGVKIESVEKANGVTLAQVFEELIDKTQTDVVLIIDEVQHALASDDGGNLLLALKACRDAINPRPDTPGHFIFIGTGSNRALIGELATRKNQAFAGAYSADYPVLNGEYVEFLLQQLRNDGYTGLPSQKVASEAFKTLGSRPEELLRALRLALQSHANNPTTHPDTVLPAIALTLRNAAADIELEKVEARGPLAMAIFNRIASKPGGSKGIYSAEAAEDYSTALGRTVKIEEIQPVAMDLMAANLIMRRGHGLYEITDPFIKEIWKEKKGLL</sequence>
<reference evidence="3" key="1">
    <citation type="journal article" date="2019" name="Int. J. Syst. Evol. Microbiol.">
        <title>The Global Catalogue of Microorganisms (GCM) 10K type strain sequencing project: providing services to taxonomists for standard genome sequencing and annotation.</title>
        <authorList>
            <consortium name="The Broad Institute Genomics Platform"/>
            <consortium name="The Broad Institute Genome Sequencing Center for Infectious Disease"/>
            <person name="Wu L."/>
            <person name="Ma J."/>
        </authorList>
    </citation>
    <scope>NUCLEOTIDE SEQUENCE [LARGE SCALE GENOMIC DNA]</scope>
    <source>
        <strain evidence="3">NBRC 105857</strain>
    </source>
</reference>
<protein>
    <recommendedName>
        <fullName evidence="1">ATPase domain-containing protein</fullName>
    </recommendedName>
</protein>
<name>A0ABQ5YTG4_9BURK</name>
<feature type="domain" description="ATPase" evidence="1">
    <location>
        <begin position="26"/>
        <end position="259"/>
    </location>
</feature>
<dbReference type="PANTHER" id="PTHR34301">
    <property type="entry name" value="DNA-BINDING PROTEIN-RELATED"/>
    <property type="match status" value="1"/>
</dbReference>
<dbReference type="Gene3D" id="3.40.50.300">
    <property type="entry name" value="P-loop containing nucleotide triphosphate hydrolases"/>
    <property type="match status" value="1"/>
</dbReference>
<comment type="caution">
    <text evidence="2">The sequence shown here is derived from an EMBL/GenBank/DDBJ whole genome shotgun (WGS) entry which is preliminary data.</text>
</comment>
<dbReference type="PANTHER" id="PTHR34301:SF8">
    <property type="entry name" value="ATPASE DOMAIN-CONTAINING PROTEIN"/>
    <property type="match status" value="1"/>
</dbReference>
<evidence type="ECO:0000259" key="1">
    <source>
        <dbReference type="Pfam" id="PF01637"/>
    </source>
</evidence>